<dbReference type="InterPro" id="IPR029070">
    <property type="entry name" value="Chitinase_insertion_sf"/>
</dbReference>
<evidence type="ECO:0000256" key="7">
    <source>
        <dbReference type="SAM" id="SignalP"/>
    </source>
</evidence>
<dbReference type="SUPFAM" id="SSF54556">
    <property type="entry name" value="Chitinase insertion domain"/>
    <property type="match status" value="1"/>
</dbReference>
<evidence type="ECO:0000256" key="2">
    <source>
        <dbReference type="ARBA" id="ARBA00006606"/>
    </source>
</evidence>
<dbReference type="PROSITE" id="PS51910">
    <property type="entry name" value="GH18_2"/>
    <property type="match status" value="1"/>
</dbReference>
<dbReference type="InterPro" id="IPR001223">
    <property type="entry name" value="Glyco_hydro18_cat"/>
</dbReference>
<keyword evidence="5" id="KW-1015">Disulfide bond</keyword>
<comment type="subcellular location">
    <subcellularLocation>
        <location evidence="1">Secreted</location>
    </subcellularLocation>
</comment>
<dbReference type="PANTHER" id="PTHR11177">
    <property type="entry name" value="CHITINASE"/>
    <property type="match status" value="1"/>
</dbReference>
<dbReference type="OrthoDB" id="76388at2759"/>
<dbReference type="GO" id="GO:0005576">
    <property type="term" value="C:extracellular region"/>
    <property type="evidence" value="ECO:0007669"/>
    <property type="project" value="UniProtKB-SubCell"/>
</dbReference>
<evidence type="ECO:0000259" key="8">
    <source>
        <dbReference type="PROSITE" id="PS51910"/>
    </source>
</evidence>
<feature type="domain" description="GH18" evidence="8">
    <location>
        <begin position="25"/>
        <end position="436"/>
    </location>
</feature>
<dbReference type="GO" id="GO:0006032">
    <property type="term" value="P:chitin catabolic process"/>
    <property type="evidence" value="ECO:0007669"/>
    <property type="project" value="TreeGrafter"/>
</dbReference>
<dbReference type="InterPro" id="IPR050314">
    <property type="entry name" value="Glycosyl_Hydrlase_18"/>
</dbReference>
<name>A0A084VNH3_ANOSI</name>
<dbReference type="PANTHER" id="PTHR11177:SF235">
    <property type="entry name" value="CHITINASE-LIKE PROTEIN IDGF1-RELATED"/>
    <property type="match status" value="1"/>
</dbReference>
<protein>
    <submittedName>
        <fullName evidence="9 10">Bacteria responsive protein 2</fullName>
    </submittedName>
</protein>
<dbReference type="VEuPathDB" id="VectorBase:ASIS000356"/>
<dbReference type="Proteomes" id="UP000030765">
    <property type="component" value="Unassembled WGS sequence"/>
</dbReference>
<dbReference type="Pfam" id="PF00704">
    <property type="entry name" value="Glyco_hydro_18"/>
    <property type="match status" value="1"/>
</dbReference>
<feature type="signal peptide" evidence="7">
    <location>
        <begin position="1"/>
        <end position="22"/>
    </location>
</feature>
<sequence>MWWKNNVAALLFLVTCGQYAQTLQPKVLCYYDGANSLTKGLGKVTLDDIEPALPFCTHLVYGYAGIDEETYQAVSRLPFLDLDTGKGNYRAVTQLKAKYPALKVLLGIGGYKFNEPSIEYMNLLESNSARFAFINSVLSLVKTYGFDGIDLEWQFPQNKPQKTISLVGSWWHKFKKTMTGGEPEQKAVEHREEFRALLRELKRTFRADGFQLGITVLPHVNSSVYMDFPAIINDLDFVNIAAYDQQTPYRNPRQADYTAPLYELRDRVPGNNVDGLVDQLIASNAPASKLIVSIPTFARGWKLTSESDITGEPPIIANGPSNPGSQLQSAGFYSWAEVCAMLPNPSNVALKGTDAPLVVDSSKRFGSYAFRVPDSNGENGVWVSYEDPDMAGNKAKYVKTKKLGGIAIADLSYDDFRGSCENGEKFPILRAAKTRL</sequence>
<keyword evidence="6" id="KW-0325">Glycoprotein</keyword>
<evidence type="ECO:0000313" key="10">
    <source>
        <dbReference type="EnsemblMetazoa" id="ASIC006858-PA"/>
    </source>
</evidence>
<dbReference type="Gene3D" id="3.20.20.80">
    <property type="entry name" value="Glycosidases"/>
    <property type="match status" value="1"/>
</dbReference>
<dbReference type="GO" id="GO:0005975">
    <property type="term" value="P:carbohydrate metabolic process"/>
    <property type="evidence" value="ECO:0007669"/>
    <property type="project" value="InterPro"/>
</dbReference>
<dbReference type="FunFam" id="3.20.20.80:FF:000071">
    <property type="entry name" value="Imaginal disc growth factor"/>
    <property type="match status" value="1"/>
</dbReference>
<dbReference type="InterPro" id="IPR017853">
    <property type="entry name" value="GH"/>
</dbReference>
<reference evidence="10" key="2">
    <citation type="submission" date="2020-05" db="UniProtKB">
        <authorList>
            <consortium name="EnsemblMetazoa"/>
        </authorList>
    </citation>
    <scope>IDENTIFICATION</scope>
</reference>
<dbReference type="GO" id="GO:0004568">
    <property type="term" value="F:chitinase activity"/>
    <property type="evidence" value="ECO:0007669"/>
    <property type="project" value="TreeGrafter"/>
</dbReference>
<dbReference type="Gene3D" id="3.10.50.10">
    <property type="match status" value="1"/>
</dbReference>
<proteinExistence type="inferred from homology"/>
<dbReference type="STRING" id="74873.A0A084VNH3"/>
<dbReference type="EMBL" id="ATLV01014754">
    <property type="status" value="NOT_ANNOTATED_CDS"/>
    <property type="molecule type" value="Genomic_DNA"/>
</dbReference>
<dbReference type="SUPFAM" id="SSF51445">
    <property type="entry name" value="(Trans)glycosidases"/>
    <property type="match status" value="1"/>
</dbReference>
<dbReference type="InterPro" id="IPR011583">
    <property type="entry name" value="Chitinase_II/V-like_cat"/>
</dbReference>
<keyword evidence="11" id="KW-1185">Reference proteome</keyword>
<evidence type="ECO:0000256" key="5">
    <source>
        <dbReference type="ARBA" id="ARBA00023157"/>
    </source>
</evidence>
<keyword evidence="3" id="KW-0964">Secreted</keyword>
<keyword evidence="4 7" id="KW-0732">Signal</keyword>
<organism evidence="9">
    <name type="scientific">Anopheles sinensis</name>
    <name type="common">Mosquito</name>
    <dbReference type="NCBI Taxonomy" id="74873"/>
    <lineage>
        <taxon>Eukaryota</taxon>
        <taxon>Metazoa</taxon>
        <taxon>Ecdysozoa</taxon>
        <taxon>Arthropoda</taxon>
        <taxon>Hexapoda</taxon>
        <taxon>Insecta</taxon>
        <taxon>Pterygota</taxon>
        <taxon>Neoptera</taxon>
        <taxon>Endopterygota</taxon>
        <taxon>Diptera</taxon>
        <taxon>Nematocera</taxon>
        <taxon>Culicoidea</taxon>
        <taxon>Culicidae</taxon>
        <taxon>Anophelinae</taxon>
        <taxon>Anopheles</taxon>
    </lineage>
</organism>
<gene>
    <name evidence="9" type="ORF">ZHAS_00006858</name>
</gene>
<evidence type="ECO:0000313" key="9">
    <source>
        <dbReference type="EMBL" id="KFB39517.1"/>
    </source>
</evidence>
<dbReference type="GO" id="GO:0008061">
    <property type="term" value="F:chitin binding"/>
    <property type="evidence" value="ECO:0007669"/>
    <property type="project" value="InterPro"/>
</dbReference>
<evidence type="ECO:0000256" key="6">
    <source>
        <dbReference type="ARBA" id="ARBA00023180"/>
    </source>
</evidence>
<dbReference type="EnsemblMetazoa" id="ASIC006858-RA">
    <property type="protein sequence ID" value="ASIC006858-PA"/>
    <property type="gene ID" value="ASIC006858"/>
</dbReference>
<feature type="chain" id="PRO_5010759862" evidence="7">
    <location>
        <begin position="23"/>
        <end position="436"/>
    </location>
</feature>
<dbReference type="SMART" id="SM00636">
    <property type="entry name" value="Glyco_18"/>
    <property type="match status" value="1"/>
</dbReference>
<evidence type="ECO:0000313" key="11">
    <source>
        <dbReference type="Proteomes" id="UP000030765"/>
    </source>
</evidence>
<dbReference type="EMBL" id="ATLV01014753">
    <property type="status" value="NOT_ANNOTATED_CDS"/>
    <property type="molecule type" value="Genomic_DNA"/>
</dbReference>
<evidence type="ECO:0000256" key="4">
    <source>
        <dbReference type="ARBA" id="ARBA00022729"/>
    </source>
</evidence>
<accession>A0A084VNH3</accession>
<evidence type="ECO:0000256" key="3">
    <source>
        <dbReference type="ARBA" id="ARBA00022525"/>
    </source>
</evidence>
<dbReference type="AlphaFoldDB" id="A0A084VNH3"/>
<dbReference type="OMA" id="VGMAWKS"/>
<comment type="similarity">
    <text evidence="2">Belongs to the glycosyl hydrolase 18 family. IDGF subfamily.</text>
</comment>
<dbReference type="VEuPathDB" id="VectorBase:ASIC006858"/>
<dbReference type="EMBL" id="KE524984">
    <property type="protein sequence ID" value="KFB39517.1"/>
    <property type="molecule type" value="Genomic_DNA"/>
</dbReference>
<evidence type="ECO:0000256" key="1">
    <source>
        <dbReference type="ARBA" id="ARBA00004613"/>
    </source>
</evidence>
<reference evidence="9 11" key="1">
    <citation type="journal article" date="2014" name="BMC Genomics">
        <title>Genome sequence of Anopheles sinensis provides insight into genetics basis of mosquito competence for malaria parasites.</title>
        <authorList>
            <person name="Zhou D."/>
            <person name="Zhang D."/>
            <person name="Ding G."/>
            <person name="Shi L."/>
            <person name="Hou Q."/>
            <person name="Ye Y."/>
            <person name="Xu Y."/>
            <person name="Zhou H."/>
            <person name="Xiong C."/>
            <person name="Li S."/>
            <person name="Yu J."/>
            <person name="Hong S."/>
            <person name="Yu X."/>
            <person name="Zou P."/>
            <person name="Chen C."/>
            <person name="Chang X."/>
            <person name="Wang W."/>
            <person name="Lv Y."/>
            <person name="Sun Y."/>
            <person name="Ma L."/>
            <person name="Shen B."/>
            <person name="Zhu C."/>
        </authorList>
    </citation>
    <scope>NUCLEOTIDE SEQUENCE [LARGE SCALE GENOMIC DNA]</scope>
</reference>